<dbReference type="AlphaFoldDB" id="A0AAU9MKW2"/>
<protein>
    <recommendedName>
        <fullName evidence="9">MBD domain-containing protein</fullName>
    </recommendedName>
</protein>
<sequence>MGQANPKMDPYIIFSQSICESISHSLIHMHCEITPTFPLRALFQFFTPPPEFGGRKSEMVIEKTADHGSSGGSGGDGSRSEMELQSLAHVGMKKMSQSELYSLSRCSSSAFDIQSTENVVIPNIDSDHPSTIPFTTTTTTPPSKIYAFSHRRGHHRRISASLNDDADPQLTENRFILNFLEKLEAEGEVNDSNASRDMVADNEGGVQKRKRKRKSKAAEENSEEFEGLGVINVNGEEIDLKFLARGADGAFEAALNRMTEGMVREDEFLGFLKGLKGRWGSSRKRRRYVEAADFVKALPSNWKILLSLRPRARRPSLYCRRFVSPSDMHFKSCKEVAFYLKSLFATNDANPIEGPMCQVDLESVARIPKPSIVEIGANDLHTIRRLDSDTLTEKRSTVENSLEQKRVVAHKIVDLENIAMNGQGSSSLTKPSNEPKNNSEVKRNLKTRCMWCLVEFFYGSLDAESLVICPKCKEDISGELENTVSRFYHHDNK</sequence>
<organism evidence="7 8">
    <name type="scientific">Lactuca virosa</name>
    <dbReference type="NCBI Taxonomy" id="75947"/>
    <lineage>
        <taxon>Eukaryota</taxon>
        <taxon>Viridiplantae</taxon>
        <taxon>Streptophyta</taxon>
        <taxon>Embryophyta</taxon>
        <taxon>Tracheophyta</taxon>
        <taxon>Spermatophyta</taxon>
        <taxon>Magnoliopsida</taxon>
        <taxon>eudicotyledons</taxon>
        <taxon>Gunneridae</taxon>
        <taxon>Pentapetalae</taxon>
        <taxon>asterids</taxon>
        <taxon>campanulids</taxon>
        <taxon>Asterales</taxon>
        <taxon>Asteraceae</taxon>
        <taxon>Cichorioideae</taxon>
        <taxon>Cichorieae</taxon>
        <taxon>Lactucinae</taxon>
        <taxon>Lactuca</taxon>
    </lineage>
</organism>
<reference evidence="7 8" key="1">
    <citation type="submission" date="2022-01" db="EMBL/GenBank/DDBJ databases">
        <authorList>
            <person name="Xiong W."/>
            <person name="Schranz E."/>
        </authorList>
    </citation>
    <scope>NUCLEOTIDE SEQUENCE [LARGE SCALE GENOMIC DNA]</scope>
</reference>
<proteinExistence type="predicted"/>
<keyword evidence="2" id="KW-0805">Transcription regulation</keyword>
<accession>A0AAU9MKW2</accession>
<keyword evidence="3" id="KW-0238">DNA-binding</keyword>
<keyword evidence="5" id="KW-0539">Nucleus</keyword>
<evidence type="ECO:0000256" key="4">
    <source>
        <dbReference type="ARBA" id="ARBA00023163"/>
    </source>
</evidence>
<evidence type="ECO:0000256" key="6">
    <source>
        <dbReference type="SAM" id="MobiDB-lite"/>
    </source>
</evidence>
<dbReference type="InterPro" id="IPR016177">
    <property type="entry name" value="DNA-bd_dom_sf"/>
</dbReference>
<dbReference type="SUPFAM" id="SSF54171">
    <property type="entry name" value="DNA-binding domain"/>
    <property type="match status" value="1"/>
</dbReference>
<evidence type="ECO:0000256" key="3">
    <source>
        <dbReference type="ARBA" id="ARBA00023125"/>
    </source>
</evidence>
<dbReference type="GO" id="GO:0003677">
    <property type="term" value="F:DNA binding"/>
    <property type="evidence" value="ECO:0007669"/>
    <property type="project" value="UniProtKB-KW"/>
</dbReference>
<dbReference type="GO" id="GO:0005634">
    <property type="term" value="C:nucleus"/>
    <property type="evidence" value="ECO:0007669"/>
    <property type="project" value="UniProtKB-SubCell"/>
</dbReference>
<comment type="subcellular location">
    <subcellularLocation>
        <location evidence="1">Nucleus</location>
    </subcellularLocation>
</comment>
<keyword evidence="4" id="KW-0804">Transcription</keyword>
<feature type="region of interest" description="Disordered" evidence="6">
    <location>
        <begin position="190"/>
        <end position="221"/>
    </location>
</feature>
<dbReference type="PANTHER" id="PTHR37701">
    <property type="entry name" value="METHYL-CPG-BINDING DOMAIN-CONTAINING PROTEIN 8"/>
    <property type="match status" value="1"/>
</dbReference>
<evidence type="ECO:0000313" key="7">
    <source>
        <dbReference type="EMBL" id="CAH1426181.1"/>
    </source>
</evidence>
<dbReference type="InterPro" id="IPR037472">
    <property type="entry name" value="MBD8"/>
</dbReference>
<evidence type="ECO:0000256" key="2">
    <source>
        <dbReference type="ARBA" id="ARBA00023015"/>
    </source>
</evidence>
<evidence type="ECO:0008006" key="9">
    <source>
        <dbReference type="Google" id="ProtNLM"/>
    </source>
</evidence>
<evidence type="ECO:0000313" key="8">
    <source>
        <dbReference type="Proteomes" id="UP001157418"/>
    </source>
</evidence>
<evidence type="ECO:0000256" key="1">
    <source>
        <dbReference type="ARBA" id="ARBA00004123"/>
    </source>
</evidence>
<comment type="caution">
    <text evidence="7">The sequence shown here is derived from an EMBL/GenBank/DDBJ whole genome shotgun (WGS) entry which is preliminary data.</text>
</comment>
<dbReference type="PANTHER" id="PTHR37701:SF10">
    <property type="entry name" value="ZINC FINGER, C2H2-LIKE, DNA-BINDING DOMAIN PROTEIN-RELATED"/>
    <property type="match status" value="1"/>
</dbReference>
<dbReference type="EMBL" id="CAKMRJ010002223">
    <property type="protein sequence ID" value="CAH1426181.1"/>
    <property type="molecule type" value="Genomic_DNA"/>
</dbReference>
<evidence type="ECO:0000256" key="5">
    <source>
        <dbReference type="ARBA" id="ARBA00023242"/>
    </source>
</evidence>
<keyword evidence="8" id="KW-1185">Reference proteome</keyword>
<gene>
    <name evidence="7" type="ORF">LVIROSA_LOCUS13273</name>
</gene>
<dbReference type="Proteomes" id="UP001157418">
    <property type="component" value="Unassembled WGS sequence"/>
</dbReference>
<name>A0AAU9MKW2_9ASTR</name>